<dbReference type="RefSeq" id="WP_111147823.1">
    <property type="nucleotide sequence ID" value="NZ_QKRB01000051.1"/>
</dbReference>
<reference evidence="1 2" key="1">
    <citation type="submission" date="2018-06" db="EMBL/GenBank/DDBJ databases">
        <title>Paenibacillus imtechensis sp. nov.</title>
        <authorList>
            <person name="Pinnaka A.K."/>
            <person name="Singh H."/>
            <person name="Kaur M."/>
        </authorList>
    </citation>
    <scope>NUCLEOTIDE SEQUENCE [LARGE SCALE GENOMIC DNA]</scope>
    <source>
        <strain evidence="1 2">SMB1</strain>
    </source>
</reference>
<comment type="caution">
    <text evidence="1">The sequence shown here is derived from an EMBL/GenBank/DDBJ whole genome shotgun (WGS) entry which is preliminary data.</text>
</comment>
<gene>
    <name evidence="1" type="ORF">DNH61_16690</name>
</gene>
<dbReference type="OrthoDB" id="9799195at2"/>
<organism evidence="1 2">
    <name type="scientific">Paenibacillus sambharensis</name>
    <dbReference type="NCBI Taxonomy" id="1803190"/>
    <lineage>
        <taxon>Bacteria</taxon>
        <taxon>Bacillati</taxon>
        <taxon>Bacillota</taxon>
        <taxon>Bacilli</taxon>
        <taxon>Bacillales</taxon>
        <taxon>Paenibacillaceae</taxon>
        <taxon>Paenibacillus</taxon>
    </lineage>
</organism>
<dbReference type="Proteomes" id="UP000249522">
    <property type="component" value="Unassembled WGS sequence"/>
</dbReference>
<keyword evidence="2" id="KW-1185">Reference proteome</keyword>
<sequence>METFLITKPSDAIRARQRVREMARTLGFGLVDQTKIAFTVSEFALKLISRADQCRMNLDYAGKEEGKTGIEVRLYEQYQSREIVDSDWAAQLVDDLDVNRNCSDETFITFRKWRTPTLAHESIMSSPVFAAGEEQ</sequence>
<accession>A0A2W1LRZ5</accession>
<name>A0A2W1LRZ5_9BACL</name>
<evidence type="ECO:0000313" key="2">
    <source>
        <dbReference type="Proteomes" id="UP000249522"/>
    </source>
</evidence>
<proteinExistence type="predicted"/>
<evidence type="ECO:0000313" key="1">
    <source>
        <dbReference type="EMBL" id="PZD94601.1"/>
    </source>
</evidence>
<dbReference type="AlphaFoldDB" id="A0A2W1LRZ5"/>
<protein>
    <recommendedName>
        <fullName evidence="3">Anti-sigma regulatory factor</fullName>
    </recommendedName>
</protein>
<evidence type="ECO:0008006" key="3">
    <source>
        <dbReference type="Google" id="ProtNLM"/>
    </source>
</evidence>
<dbReference type="EMBL" id="QKRB01000051">
    <property type="protein sequence ID" value="PZD94601.1"/>
    <property type="molecule type" value="Genomic_DNA"/>
</dbReference>